<dbReference type="RefSeq" id="WP_073133903.1">
    <property type="nucleotide sequence ID" value="NZ_FQWQ01000001.1"/>
</dbReference>
<evidence type="ECO:0000313" key="3">
    <source>
        <dbReference type="Proteomes" id="UP000184212"/>
    </source>
</evidence>
<keyword evidence="3" id="KW-1185">Reference proteome</keyword>
<sequence>MNIIIPMAGLGKRLRPHTLTVPKPLLPIAGKPIVHRLVEDIAKVTPEKIDYIGFIIHPSFGKEVEESLKAIAKKVGAEGKIYYQEEAFGISHALLFAKELFTGKVIVAFADTLFKAEFKLDTTQDGIIWVQRVDDPSQFGVVKLNDKKEIVELVEKPTTFVSDLAIIGIYFFRDGAALAREMQYLIDNNIKDKGEFQFTSALQNYAKKGAKFMTGEVTEWLDCGNKNVTVQTNQRYLEFIKDQPLVSEKATLVNSVIIAPCFVGEGAVIENSVIGPHVSVGENTRIYDSRIKNSIIQRESTIRSAMLENSMLGNFIIFEGSKLDLSLGDFNAIT</sequence>
<organism evidence="2 3">
    <name type="scientific">Chryseolinea serpens</name>
    <dbReference type="NCBI Taxonomy" id="947013"/>
    <lineage>
        <taxon>Bacteria</taxon>
        <taxon>Pseudomonadati</taxon>
        <taxon>Bacteroidota</taxon>
        <taxon>Cytophagia</taxon>
        <taxon>Cytophagales</taxon>
        <taxon>Fulvivirgaceae</taxon>
        <taxon>Chryseolinea</taxon>
    </lineage>
</organism>
<dbReference type="Gene3D" id="3.90.550.10">
    <property type="entry name" value="Spore Coat Polysaccharide Biosynthesis Protein SpsA, Chain A"/>
    <property type="match status" value="1"/>
</dbReference>
<dbReference type="GO" id="GO:0016740">
    <property type="term" value="F:transferase activity"/>
    <property type="evidence" value="ECO:0007669"/>
    <property type="project" value="UniProtKB-KW"/>
</dbReference>
<gene>
    <name evidence="2" type="ORF">SAMN04488109_2378</name>
</gene>
<dbReference type="OrthoDB" id="9803871at2"/>
<dbReference type="InterPro" id="IPR050486">
    <property type="entry name" value="Mannose-1P_guanyltransferase"/>
</dbReference>
<dbReference type="Pfam" id="PF00483">
    <property type="entry name" value="NTP_transferase"/>
    <property type="match status" value="1"/>
</dbReference>
<dbReference type="InterPro" id="IPR029044">
    <property type="entry name" value="Nucleotide-diphossugar_trans"/>
</dbReference>
<dbReference type="Gene3D" id="2.160.10.10">
    <property type="entry name" value="Hexapeptide repeat proteins"/>
    <property type="match status" value="1"/>
</dbReference>
<dbReference type="EMBL" id="FQWQ01000001">
    <property type="protein sequence ID" value="SHG89697.1"/>
    <property type="molecule type" value="Genomic_DNA"/>
</dbReference>
<protein>
    <submittedName>
        <fullName evidence="2">Glucose-1-phosphate thymidylyltransferase</fullName>
    </submittedName>
</protein>
<dbReference type="AlphaFoldDB" id="A0A1M5NJS0"/>
<accession>A0A1M5NJS0</accession>
<proteinExistence type="predicted"/>
<dbReference type="InterPro" id="IPR005835">
    <property type="entry name" value="NTP_transferase_dom"/>
</dbReference>
<dbReference type="SUPFAM" id="SSF53448">
    <property type="entry name" value="Nucleotide-diphospho-sugar transferases"/>
    <property type="match status" value="1"/>
</dbReference>
<keyword evidence="2" id="KW-0808">Transferase</keyword>
<evidence type="ECO:0000259" key="1">
    <source>
        <dbReference type="Pfam" id="PF00483"/>
    </source>
</evidence>
<evidence type="ECO:0000313" key="2">
    <source>
        <dbReference type="EMBL" id="SHG89697.1"/>
    </source>
</evidence>
<dbReference type="Proteomes" id="UP000184212">
    <property type="component" value="Unassembled WGS sequence"/>
</dbReference>
<name>A0A1M5NJS0_9BACT</name>
<dbReference type="STRING" id="947013.SAMN04488109_2378"/>
<feature type="domain" description="Nucleotidyl transferase" evidence="1">
    <location>
        <begin position="5"/>
        <end position="236"/>
    </location>
</feature>
<reference evidence="2 3" key="1">
    <citation type="submission" date="2016-11" db="EMBL/GenBank/DDBJ databases">
        <authorList>
            <person name="Jaros S."/>
            <person name="Januszkiewicz K."/>
            <person name="Wedrychowicz H."/>
        </authorList>
    </citation>
    <scope>NUCLEOTIDE SEQUENCE [LARGE SCALE GENOMIC DNA]</scope>
    <source>
        <strain evidence="2 3">DSM 24574</strain>
    </source>
</reference>
<dbReference type="PANTHER" id="PTHR22572">
    <property type="entry name" value="SUGAR-1-PHOSPHATE GUANYL TRANSFERASE"/>
    <property type="match status" value="1"/>
</dbReference>
<dbReference type="CDD" id="cd04181">
    <property type="entry name" value="NTP_transferase"/>
    <property type="match status" value="1"/>
</dbReference>